<evidence type="ECO:0000313" key="3">
    <source>
        <dbReference type="EMBL" id="BBI53629.1"/>
    </source>
</evidence>
<dbReference type="SUPFAM" id="SSF56801">
    <property type="entry name" value="Acetyl-CoA synthetase-like"/>
    <property type="match status" value="1"/>
</dbReference>
<feature type="domain" description="AMP-dependent synthetase/ligase" evidence="2">
    <location>
        <begin position="5"/>
        <end position="50"/>
    </location>
</feature>
<proteinExistence type="inferred from homology"/>
<dbReference type="Proteomes" id="UP000289555">
    <property type="component" value="Chromosome"/>
</dbReference>
<dbReference type="Gene3D" id="3.40.50.12780">
    <property type="entry name" value="N-terminal domain of ligase-like"/>
    <property type="match status" value="1"/>
</dbReference>
<comment type="similarity">
    <text evidence="1">Belongs to the ATP-dependent AMP-binding enzyme family.</text>
</comment>
<protein>
    <recommendedName>
        <fullName evidence="2">AMP-dependent synthetase/ligase domain-containing protein</fullName>
    </recommendedName>
</protein>
<name>A0ABN5X2Z7_9GAMM</name>
<dbReference type="EMBL" id="AP019416">
    <property type="protein sequence ID" value="BBI53629.1"/>
    <property type="molecule type" value="Genomic_DNA"/>
</dbReference>
<evidence type="ECO:0000259" key="2">
    <source>
        <dbReference type="Pfam" id="PF00501"/>
    </source>
</evidence>
<dbReference type="InterPro" id="IPR000873">
    <property type="entry name" value="AMP-dep_synth/lig_dom"/>
</dbReference>
<accession>A0ABN5X2Z7</accession>
<sequence>MRGARRAGTVGMPLPGVEMRITDRETGAEVPSGEIGMLQIRGPNVFIGYWRMPEKTREELLDDGFLLPAISPWSTNKAMCISSVATKTW</sequence>
<gene>
    <name evidence="3" type="ORF">HORIV_60500</name>
</gene>
<dbReference type="PANTHER" id="PTHR43201">
    <property type="entry name" value="ACYL-COA SYNTHETASE"/>
    <property type="match status" value="1"/>
</dbReference>
<dbReference type="PANTHER" id="PTHR43201:SF8">
    <property type="entry name" value="ACYL-COA SYNTHETASE FAMILY MEMBER 3"/>
    <property type="match status" value="1"/>
</dbReference>
<evidence type="ECO:0000313" key="4">
    <source>
        <dbReference type="Proteomes" id="UP000289555"/>
    </source>
</evidence>
<evidence type="ECO:0000256" key="1">
    <source>
        <dbReference type="ARBA" id="ARBA00006432"/>
    </source>
</evidence>
<reference evidence="4" key="1">
    <citation type="journal article" date="2019" name="Microbiol. Resour. Announc.">
        <title>Complete Genome Sequence of Halomonas olivaria, a Moderately Halophilic Bacterium Isolated from Olive Processing Effluents, Obtained by Nanopore Sequencing.</title>
        <authorList>
            <person name="Nagata S."/>
            <person name="Ii K.M."/>
            <person name="Tsukimi T."/>
            <person name="Miura M.C."/>
            <person name="Galipon J."/>
            <person name="Arakawa K."/>
        </authorList>
    </citation>
    <scope>NUCLEOTIDE SEQUENCE [LARGE SCALE GENOMIC DNA]</scope>
    <source>
        <strain evidence="4">TYRC17</strain>
    </source>
</reference>
<dbReference type="InterPro" id="IPR042099">
    <property type="entry name" value="ANL_N_sf"/>
</dbReference>
<organism evidence="3 4">
    <name type="scientific">Vreelandella olivaria</name>
    <dbReference type="NCBI Taxonomy" id="390919"/>
    <lineage>
        <taxon>Bacteria</taxon>
        <taxon>Pseudomonadati</taxon>
        <taxon>Pseudomonadota</taxon>
        <taxon>Gammaproteobacteria</taxon>
        <taxon>Oceanospirillales</taxon>
        <taxon>Halomonadaceae</taxon>
        <taxon>Vreelandella</taxon>
    </lineage>
</organism>
<keyword evidence="4" id="KW-1185">Reference proteome</keyword>
<dbReference type="Pfam" id="PF00501">
    <property type="entry name" value="AMP-binding"/>
    <property type="match status" value="1"/>
</dbReference>